<keyword evidence="2 11" id="KW-0813">Transport</keyword>
<dbReference type="GO" id="GO:0009279">
    <property type="term" value="C:cell outer membrane"/>
    <property type="evidence" value="ECO:0007669"/>
    <property type="project" value="UniProtKB-SubCell"/>
</dbReference>
<evidence type="ECO:0000256" key="8">
    <source>
        <dbReference type="ARBA" id="ARBA00023077"/>
    </source>
</evidence>
<name>A0A1G6US53_9PROT</name>
<protein>
    <submittedName>
        <fullName evidence="16">Outer membrane receptor proteins, mostly Fe transport</fullName>
    </submittedName>
</protein>
<evidence type="ECO:0000259" key="15">
    <source>
        <dbReference type="Pfam" id="PF07715"/>
    </source>
</evidence>
<keyword evidence="13" id="KW-0732">Signal</keyword>
<keyword evidence="16" id="KW-0675">Receptor</keyword>
<keyword evidence="6" id="KW-0408">Iron</keyword>
<keyword evidence="4" id="KW-0410">Iron transport</keyword>
<evidence type="ECO:0000256" key="10">
    <source>
        <dbReference type="ARBA" id="ARBA00023237"/>
    </source>
</evidence>
<proteinExistence type="inferred from homology"/>
<dbReference type="Gene3D" id="2.40.170.20">
    <property type="entry name" value="TonB-dependent receptor, beta-barrel domain"/>
    <property type="match status" value="1"/>
</dbReference>
<feature type="domain" description="TonB-dependent receptor plug" evidence="15">
    <location>
        <begin position="64"/>
        <end position="172"/>
    </location>
</feature>
<dbReference type="OrthoDB" id="7313036at2"/>
<evidence type="ECO:0000256" key="13">
    <source>
        <dbReference type="SAM" id="SignalP"/>
    </source>
</evidence>
<dbReference type="SUPFAM" id="SSF56935">
    <property type="entry name" value="Porins"/>
    <property type="match status" value="1"/>
</dbReference>
<dbReference type="InterPro" id="IPR039426">
    <property type="entry name" value="TonB-dep_rcpt-like"/>
</dbReference>
<keyword evidence="17" id="KW-1185">Reference proteome</keyword>
<keyword evidence="9 11" id="KW-0472">Membrane</keyword>
<dbReference type="InterPro" id="IPR000531">
    <property type="entry name" value="Beta-barrel_TonB"/>
</dbReference>
<keyword evidence="5 11" id="KW-0812">Transmembrane</keyword>
<sequence length="828" mass="90302">MIQGHETYPQKKHRHVALLSGAATALALAVTGSNVAQAQDSQDTADAFSIDEIIVTATRRAGSVQDVPINIAAVGGAQIEEQGFEDISDILAYVPGINVVDRGGRNGNRLIVRGLNADSLGQGSASANGGTVSTYLGEIPIYIDLKLNDLERVETLLGPQGTLYGAGTLGGAIRYIPNKPKFDETTFEVRGDAYMTKHGDGVSTDTGFTINVPVSDNFAIRGSLDYLDYKGFIDYGYVVNDIGVSEPDGANADITSYEDMNGQEALSGRIAARWEPTDSLDATLTYYFQNSDNEGRQTSGWRGPLNTDRYESPSRVLEPNETENELLALEITADLGFAELTSASGIGGYKENGQRDQTDLLISLEYSYETFPTFTAFTREDQENSFFNQEVRLVSKGEHDYNWIIGGYYNKFNSTGTSAEFTPGYAAFAGFDRPDDLEYYSTSVIDLTEKAVFGEFGYDITDRWQVTVGARYYEYKLETSSTVDFPLFDPGFTIPDFDGLGDRAPDPDAGQEDSGWLFKINSSYEVNDDMLVYATVSQGYRIGNSNGIGQCDAFDPDKNQGACALAEGQVYDANGNTAEFDERFFTPDKTTNYELGAKTTWLDGDLTLNAALFYVKWSDPQLGSATVNASIPITINASGAESKGIEMSGNWRVTDRFSLRGAFSYTKSELTDDVPSLIRTIPTPTSANPNPGFATIFIDGKSGDRLPGSPTTQFSLFANYDQPLDNGATLRYNLGYAYQGHVLSRTGTRGGGLTLDDFGIANASVVYDTEDWTVTAYIDNLFNEFAETGVQSTSRSNQIQQGATVRSFQTTVLTPRQVGLRFTYRFGL</sequence>
<dbReference type="Pfam" id="PF07715">
    <property type="entry name" value="Plug"/>
    <property type="match status" value="1"/>
</dbReference>
<evidence type="ECO:0000313" key="16">
    <source>
        <dbReference type="EMBL" id="SDD43546.1"/>
    </source>
</evidence>
<dbReference type="PANTHER" id="PTHR32552:SF81">
    <property type="entry name" value="TONB-DEPENDENT OUTER MEMBRANE RECEPTOR"/>
    <property type="match status" value="1"/>
</dbReference>
<dbReference type="EMBL" id="FNAK01000001">
    <property type="protein sequence ID" value="SDD43546.1"/>
    <property type="molecule type" value="Genomic_DNA"/>
</dbReference>
<dbReference type="Proteomes" id="UP000183685">
    <property type="component" value="Unassembled WGS sequence"/>
</dbReference>
<evidence type="ECO:0000256" key="6">
    <source>
        <dbReference type="ARBA" id="ARBA00023004"/>
    </source>
</evidence>
<evidence type="ECO:0000256" key="1">
    <source>
        <dbReference type="ARBA" id="ARBA00004571"/>
    </source>
</evidence>
<evidence type="ECO:0000256" key="12">
    <source>
        <dbReference type="RuleBase" id="RU003357"/>
    </source>
</evidence>
<dbReference type="InterPro" id="IPR036942">
    <property type="entry name" value="Beta-barrel_TonB_sf"/>
</dbReference>
<evidence type="ECO:0000256" key="7">
    <source>
        <dbReference type="ARBA" id="ARBA00023065"/>
    </source>
</evidence>
<comment type="similarity">
    <text evidence="11 12">Belongs to the TonB-dependent receptor family.</text>
</comment>
<evidence type="ECO:0000256" key="2">
    <source>
        <dbReference type="ARBA" id="ARBA00022448"/>
    </source>
</evidence>
<feature type="domain" description="TonB-dependent receptor-like beta-barrel" evidence="14">
    <location>
        <begin position="274"/>
        <end position="781"/>
    </location>
</feature>
<dbReference type="STRING" id="637679.GCA_001550055_00226"/>
<evidence type="ECO:0000256" key="11">
    <source>
        <dbReference type="PROSITE-ProRule" id="PRU01360"/>
    </source>
</evidence>
<evidence type="ECO:0000256" key="9">
    <source>
        <dbReference type="ARBA" id="ARBA00023136"/>
    </source>
</evidence>
<feature type="signal peptide" evidence="13">
    <location>
        <begin position="1"/>
        <end position="38"/>
    </location>
</feature>
<dbReference type="PANTHER" id="PTHR32552">
    <property type="entry name" value="FERRICHROME IRON RECEPTOR-RELATED"/>
    <property type="match status" value="1"/>
</dbReference>
<dbReference type="AlphaFoldDB" id="A0A1G6US53"/>
<evidence type="ECO:0000256" key="3">
    <source>
        <dbReference type="ARBA" id="ARBA00022452"/>
    </source>
</evidence>
<evidence type="ECO:0000259" key="14">
    <source>
        <dbReference type="Pfam" id="PF00593"/>
    </source>
</evidence>
<keyword evidence="10 11" id="KW-0998">Cell outer membrane</keyword>
<evidence type="ECO:0000256" key="5">
    <source>
        <dbReference type="ARBA" id="ARBA00022692"/>
    </source>
</evidence>
<accession>A0A1G6US53</accession>
<comment type="subcellular location">
    <subcellularLocation>
        <location evidence="1 11">Cell outer membrane</location>
        <topology evidence="1 11">Multi-pass membrane protein</topology>
    </subcellularLocation>
</comment>
<reference evidence="16 17" key="1">
    <citation type="submission" date="2016-10" db="EMBL/GenBank/DDBJ databases">
        <authorList>
            <person name="de Groot N.N."/>
        </authorList>
    </citation>
    <scope>NUCLEOTIDE SEQUENCE [LARGE SCALE GENOMIC DNA]</scope>
    <source>
        <strain evidence="16 17">CGMCC 1.9109</strain>
    </source>
</reference>
<dbReference type="InterPro" id="IPR012910">
    <property type="entry name" value="Plug_dom"/>
</dbReference>
<organism evidence="16 17">
    <name type="scientific">Kordiimonas lacus</name>
    <dbReference type="NCBI Taxonomy" id="637679"/>
    <lineage>
        <taxon>Bacteria</taxon>
        <taxon>Pseudomonadati</taxon>
        <taxon>Pseudomonadota</taxon>
        <taxon>Alphaproteobacteria</taxon>
        <taxon>Kordiimonadales</taxon>
        <taxon>Kordiimonadaceae</taxon>
        <taxon>Kordiimonas</taxon>
    </lineage>
</organism>
<gene>
    <name evidence="16" type="ORF">SAMN04488071_0665</name>
</gene>
<evidence type="ECO:0000313" key="17">
    <source>
        <dbReference type="Proteomes" id="UP000183685"/>
    </source>
</evidence>
<feature type="chain" id="PRO_5010274156" evidence="13">
    <location>
        <begin position="39"/>
        <end position="828"/>
    </location>
</feature>
<dbReference type="GO" id="GO:0006826">
    <property type="term" value="P:iron ion transport"/>
    <property type="evidence" value="ECO:0007669"/>
    <property type="project" value="UniProtKB-KW"/>
</dbReference>
<dbReference type="Pfam" id="PF00593">
    <property type="entry name" value="TonB_dep_Rec_b-barrel"/>
    <property type="match status" value="1"/>
</dbReference>
<dbReference type="CDD" id="cd01347">
    <property type="entry name" value="ligand_gated_channel"/>
    <property type="match status" value="1"/>
</dbReference>
<dbReference type="PROSITE" id="PS52016">
    <property type="entry name" value="TONB_DEPENDENT_REC_3"/>
    <property type="match status" value="1"/>
</dbReference>
<keyword evidence="8 12" id="KW-0798">TonB box</keyword>
<evidence type="ECO:0000256" key="4">
    <source>
        <dbReference type="ARBA" id="ARBA00022496"/>
    </source>
</evidence>
<dbReference type="RefSeq" id="WP_068307904.1">
    <property type="nucleotide sequence ID" value="NZ_FNAK01000001.1"/>
</dbReference>
<keyword evidence="3 11" id="KW-1134">Transmembrane beta strand</keyword>
<keyword evidence="7" id="KW-0406">Ion transport</keyword>